<dbReference type="InterPro" id="IPR007522">
    <property type="entry name" value="CRISPR-assoc_prot_TM1795"/>
</dbReference>
<keyword evidence="5" id="KW-1185">Reference proteome</keyword>
<dbReference type="PATRIC" id="fig|665004.4.peg.1854"/>
<evidence type="ECO:0000256" key="2">
    <source>
        <dbReference type="ARBA" id="ARBA00093789"/>
    </source>
</evidence>
<keyword evidence="1" id="KW-0051">Antiviral defense</keyword>
<dbReference type="InterPro" id="IPR005537">
    <property type="entry name" value="RAMP_III_fam"/>
</dbReference>
<dbReference type="Proteomes" id="UP000074382">
    <property type="component" value="Unassembled WGS sequence"/>
</dbReference>
<evidence type="ECO:0000313" key="4">
    <source>
        <dbReference type="EMBL" id="KUP98503.1"/>
    </source>
</evidence>
<dbReference type="STRING" id="665004.AC529_01120"/>
<comment type="subunit">
    <text evidence="2">Part of the Csm effector complex that includes Cas10, Csm2, Csm3, Csm4 and Csm5.</text>
</comment>
<name>A0A147KML3_THECS</name>
<dbReference type="OrthoDB" id="190500at2"/>
<gene>
    <name evidence="4" type="ORF">AC529_01120</name>
</gene>
<dbReference type="NCBIfam" id="TIGR01894">
    <property type="entry name" value="cas_TM1795_cmr1"/>
    <property type="match status" value="1"/>
</dbReference>
<organism evidence="4 5">
    <name type="scientific">Thermobifida cellulosilytica TB100</name>
    <dbReference type="NCBI Taxonomy" id="665004"/>
    <lineage>
        <taxon>Bacteria</taxon>
        <taxon>Bacillati</taxon>
        <taxon>Actinomycetota</taxon>
        <taxon>Actinomycetes</taxon>
        <taxon>Streptosporangiales</taxon>
        <taxon>Nocardiopsidaceae</taxon>
        <taxon>Thermobifida</taxon>
    </lineage>
</organism>
<dbReference type="Pfam" id="PF03787">
    <property type="entry name" value="RAMPs"/>
    <property type="match status" value="1"/>
</dbReference>
<accession>A0A147KML3</accession>
<proteinExistence type="predicted"/>
<dbReference type="RefSeq" id="WP_068755940.1">
    <property type="nucleotide sequence ID" value="NZ_KQ950181.1"/>
</dbReference>
<dbReference type="EMBL" id="LGEM01000007">
    <property type="protein sequence ID" value="KUP98503.1"/>
    <property type="molecule type" value="Genomic_DNA"/>
</dbReference>
<reference evidence="5" key="1">
    <citation type="journal article" date="2017" name="Acta Aliment.">
        <title>Plant polysaccharide degrading enzyme system of Thermpbifida cellulosilytica TB100 revealed by de novo genome project data.</title>
        <authorList>
            <person name="Toth A."/>
            <person name="Baka E."/>
            <person name="Luzics S."/>
            <person name="Bata-Vidacs I."/>
            <person name="Nagy I."/>
            <person name="Balint B."/>
            <person name="Herceg R."/>
            <person name="Olasz F."/>
            <person name="Wilk T."/>
            <person name="Nagy T."/>
            <person name="Kriszt B."/>
            <person name="Nagy I."/>
            <person name="Kukolya J."/>
        </authorList>
    </citation>
    <scope>NUCLEOTIDE SEQUENCE [LARGE SCALE GENOMIC DNA]</scope>
    <source>
        <strain evidence="5">TB100</strain>
    </source>
</reference>
<comment type="caution">
    <text evidence="4">The sequence shown here is derived from an EMBL/GenBank/DDBJ whole genome shotgun (WGS) entry which is preliminary data.</text>
</comment>
<evidence type="ECO:0000256" key="1">
    <source>
        <dbReference type="ARBA" id="ARBA00023118"/>
    </source>
</evidence>
<dbReference type="AlphaFoldDB" id="A0A147KML3"/>
<dbReference type="GO" id="GO:0051607">
    <property type="term" value="P:defense response to virus"/>
    <property type="evidence" value="ECO:0007669"/>
    <property type="project" value="UniProtKB-KW"/>
</dbReference>
<evidence type="ECO:0000259" key="3">
    <source>
        <dbReference type="Pfam" id="PF03787"/>
    </source>
</evidence>
<sequence length="415" mass="46246">MTWTKLHLTVTTPVFNSDGDQKHAEIRVPSIRGAMRFWLRAMAGRMAGNDMRALSAIEHRVLGSTEHSSPVKLRIPRQPANSDKELPDFLGTPERNRWIGYLLGPGLTSWSSEKRAVMLNRAHIPPGQDFELWLRFTGDDDTSLVALAALWFALTYGGIGARTRRGFGGVRITGITGLPERWSPESFRTPGIDFYGKVTSLAPESGMINSLRSLGNIARSVGCNGLYQWPSPPTYPVLSQSHTMAGASRGEASASWEDVLCWAGRELRYFRATVDTPGVPYHPKIKTHEWLEVVNGPEEEFPIGALGLPIVFKKQIEVHADRGSGDTAEKLRRASPLWLRPVGQGSHWKLFSFGFLTEFLPGPDRPNVHLWKDRRQGKKLVVSTEDAHEAIREWITGMAGARNGERVFSKEGEED</sequence>
<feature type="domain" description="CRISPR type III-associated protein" evidence="3">
    <location>
        <begin position="8"/>
        <end position="170"/>
    </location>
</feature>
<evidence type="ECO:0000313" key="5">
    <source>
        <dbReference type="Proteomes" id="UP000074382"/>
    </source>
</evidence>
<protein>
    <recommendedName>
        <fullName evidence="3">CRISPR type III-associated protein domain-containing protein</fullName>
    </recommendedName>
</protein>